<dbReference type="Proteomes" id="UP001461498">
    <property type="component" value="Unassembled WGS sequence"/>
</dbReference>
<dbReference type="GO" id="GO:0008270">
    <property type="term" value="F:zinc ion binding"/>
    <property type="evidence" value="ECO:0007669"/>
    <property type="project" value="UniProtKB-KW"/>
</dbReference>
<evidence type="ECO:0000256" key="4">
    <source>
        <dbReference type="ARBA" id="ARBA00022833"/>
    </source>
</evidence>
<proteinExistence type="predicted"/>
<evidence type="ECO:0000256" key="3">
    <source>
        <dbReference type="ARBA" id="ARBA00022771"/>
    </source>
</evidence>
<dbReference type="InterPro" id="IPR026319">
    <property type="entry name" value="ZC2HC1A/B-like"/>
</dbReference>
<dbReference type="Gene3D" id="3.30.160.60">
    <property type="entry name" value="Classic Zinc Finger"/>
    <property type="match status" value="1"/>
</dbReference>
<evidence type="ECO:0000256" key="1">
    <source>
        <dbReference type="ARBA" id="ARBA00022723"/>
    </source>
</evidence>
<keyword evidence="9" id="KW-1185">Reference proteome</keyword>
<evidence type="ECO:0000313" key="8">
    <source>
        <dbReference type="EMBL" id="KAK9505085.1"/>
    </source>
</evidence>
<dbReference type="Pfam" id="PF13913">
    <property type="entry name" value="zf-C2HC_2"/>
    <property type="match status" value="2"/>
</dbReference>
<gene>
    <name evidence="8" type="ORF">O3M35_009227</name>
</gene>
<feature type="region of interest" description="Disordered" evidence="6">
    <location>
        <begin position="114"/>
        <end position="142"/>
    </location>
</feature>
<feature type="region of interest" description="Disordered" evidence="6">
    <location>
        <begin position="1"/>
        <end position="35"/>
    </location>
</feature>
<dbReference type="EMBL" id="JAPXFL010000006">
    <property type="protein sequence ID" value="KAK9505085.1"/>
    <property type="molecule type" value="Genomic_DNA"/>
</dbReference>
<feature type="domain" description="C2HC/C3H-type" evidence="7">
    <location>
        <begin position="45"/>
        <end position="74"/>
    </location>
</feature>
<keyword evidence="2" id="KW-0677">Repeat</keyword>
<feature type="compositionally biased region" description="Low complexity" evidence="6">
    <location>
        <begin position="127"/>
        <end position="138"/>
    </location>
</feature>
<organism evidence="8 9">
    <name type="scientific">Rhynocoris fuscipes</name>
    <dbReference type="NCBI Taxonomy" id="488301"/>
    <lineage>
        <taxon>Eukaryota</taxon>
        <taxon>Metazoa</taxon>
        <taxon>Ecdysozoa</taxon>
        <taxon>Arthropoda</taxon>
        <taxon>Hexapoda</taxon>
        <taxon>Insecta</taxon>
        <taxon>Pterygota</taxon>
        <taxon>Neoptera</taxon>
        <taxon>Paraneoptera</taxon>
        <taxon>Hemiptera</taxon>
        <taxon>Heteroptera</taxon>
        <taxon>Panheteroptera</taxon>
        <taxon>Cimicomorpha</taxon>
        <taxon>Reduviidae</taxon>
        <taxon>Harpactorinae</taxon>
        <taxon>Harpactorini</taxon>
        <taxon>Rhynocoris</taxon>
    </lineage>
</organism>
<dbReference type="PANTHER" id="PTHR13555">
    <property type="entry name" value="C2H2 ZINC FINGER CGI-62-RELATED"/>
    <property type="match status" value="1"/>
</dbReference>
<evidence type="ECO:0000256" key="2">
    <source>
        <dbReference type="ARBA" id="ARBA00022737"/>
    </source>
</evidence>
<dbReference type="PANTHER" id="PTHR13555:SF36">
    <property type="entry name" value="ZINC FINGER C2HC DOMAIN-CONTAINING PROTEIN 1B"/>
    <property type="match status" value="1"/>
</dbReference>
<dbReference type="PROSITE" id="PS52027">
    <property type="entry name" value="ZF_C2HC_C3H"/>
    <property type="match status" value="1"/>
</dbReference>
<protein>
    <recommendedName>
        <fullName evidence="7">C2HC/C3H-type domain-containing protein</fullName>
    </recommendedName>
</protein>
<keyword evidence="3 5" id="KW-0863">Zinc-finger</keyword>
<evidence type="ECO:0000256" key="5">
    <source>
        <dbReference type="PROSITE-ProRule" id="PRU01371"/>
    </source>
</evidence>
<evidence type="ECO:0000256" key="6">
    <source>
        <dbReference type="SAM" id="MobiDB-lite"/>
    </source>
</evidence>
<evidence type="ECO:0000259" key="7">
    <source>
        <dbReference type="PROSITE" id="PS52027"/>
    </source>
</evidence>
<dbReference type="AlphaFoldDB" id="A0AAW1D4D4"/>
<comment type="caution">
    <text evidence="8">The sequence shown here is derived from an EMBL/GenBank/DDBJ whole genome shotgun (WGS) entry which is preliminary data.</text>
</comment>
<keyword evidence="1" id="KW-0479">Metal-binding</keyword>
<accession>A0AAW1D4D4</accession>
<dbReference type="InterPro" id="IPR049899">
    <property type="entry name" value="Znf_C2HC_C3H"/>
</dbReference>
<evidence type="ECO:0000313" key="9">
    <source>
        <dbReference type="Proteomes" id="UP001461498"/>
    </source>
</evidence>
<reference evidence="8 9" key="1">
    <citation type="submission" date="2022-12" db="EMBL/GenBank/DDBJ databases">
        <title>Chromosome-level genome assembly of true bugs.</title>
        <authorList>
            <person name="Ma L."/>
            <person name="Li H."/>
        </authorList>
    </citation>
    <scope>NUCLEOTIDE SEQUENCE [LARGE SCALE GENOMIC DNA]</scope>
    <source>
        <strain evidence="8">Lab_2022b</strain>
    </source>
</reference>
<sequence length="178" mass="20051">MASRGKSAGNGRPKSTSRALKRDSGRVYSRGGGAKPWEDHHVQVELIPCKVCNRRFTHDRVQLHQKICEKVFDKKRKPYDTTKHRWLGIVPDNQIKNLQKIKNPPNLSTVEWQSQHNAWSGKTGAKPSSPNPRSANPSIVTSNSSVDNRILCRGCKRKFAPAPAERHIPFCEGKHNIS</sequence>
<keyword evidence="4" id="KW-0862">Zinc</keyword>
<name>A0AAW1D4D4_9HEMI</name>